<reference evidence="2" key="1">
    <citation type="submission" date="2022-09" db="EMBL/GenBank/DDBJ databases">
        <title>Maribacter litopenaei sp. nov., isolated from the intestinal tract of the Pacific White Shrimp, Litopenaeus vannamei.</title>
        <authorList>
            <person name="Kim S.Y."/>
            <person name="Hwang C.Y."/>
        </authorList>
    </citation>
    <scope>NUCLEOTIDE SEQUENCE</scope>
    <source>
        <strain evidence="2">HL-LV01</strain>
    </source>
</reference>
<name>A0ABY5YF55_9FLAO</name>
<keyword evidence="3" id="KW-1185">Reference proteome</keyword>
<keyword evidence="1" id="KW-0732">Signal</keyword>
<dbReference type="RefSeq" id="WP_260575126.1">
    <property type="nucleotide sequence ID" value="NZ_CP104205.1"/>
</dbReference>
<proteinExistence type="predicted"/>
<dbReference type="Proteomes" id="UP001059209">
    <property type="component" value="Chromosome"/>
</dbReference>
<dbReference type="EMBL" id="CP104205">
    <property type="protein sequence ID" value="UWX56491.1"/>
    <property type="molecule type" value="Genomic_DNA"/>
</dbReference>
<gene>
    <name evidence="2" type="ORF">NYZ99_10050</name>
</gene>
<accession>A0ABY5YF55</accession>
<evidence type="ECO:0000256" key="1">
    <source>
        <dbReference type="SAM" id="SignalP"/>
    </source>
</evidence>
<protein>
    <recommendedName>
        <fullName evidence="4">NlpC/P60 family protein</fullName>
    </recommendedName>
</protein>
<sequence>MFFLSLVCSLLFTFPSIAKNGGEGDASFEVKKTWHLAINVKDENKAAFVGIDPDSLAVSYTDTKLATNALRLRLQEDFRSGNISLDQVKEAFTYQLVNEIIPHWYGTPWSFGGHTTVPNQGKIACGYFISTTLNDMGINLNRFRLAQKSPLDEARMISCGAEIIKVVQEDSEKAWKEIDVLTSDGLYFIGFDKGHVGYLLKREGELFLIHSNYPAPIAVHMEPLKESRVFKKFNTFHLVPISQNDILLQRWLENAPIL</sequence>
<feature type="chain" id="PRO_5047548325" description="NlpC/P60 family protein" evidence="1">
    <location>
        <begin position="19"/>
        <end position="258"/>
    </location>
</feature>
<evidence type="ECO:0000313" key="3">
    <source>
        <dbReference type="Proteomes" id="UP001059209"/>
    </source>
</evidence>
<feature type="signal peptide" evidence="1">
    <location>
        <begin position="1"/>
        <end position="18"/>
    </location>
</feature>
<evidence type="ECO:0008006" key="4">
    <source>
        <dbReference type="Google" id="ProtNLM"/>
    </source>
</evidence>
<organism evidence="2 3">
    <name type="scientific">Maribacter litopenaei</name>
    <dbReference type="NCBI Taxonomy" id="2976127"/>
    <lineage>
        <taxon>Bacteria</taxon>
        <taxon>Pseudomonadati</taxon>
        <taxon>Bacteroidota</taxon>
        <taxon>Flavobacteriia</taxon>
        <taxon>Flavobacteriales</taxon>
        <taxon>Flavobacteriaceae</taxon>
        <taxon>Maribacter</taxon>
    </lineage>
</organism>
<evidence type="ECO:0000313" key="2">
    <source>
        <dbReference type="EMBL" id="UWX56491.1"/>
    </source>
</evidence>